<dbReference type="GO" id="GO:0005524">
    <property type="term" value="F:ATP binding"/>
    <property type="evidence" value="ECO:0007669"/>
    <property type="project" value="UniProtKB-KW"/>
</dbReference>
<dbReference type="PROSITE" id="PS00108">
    <property type="entry name" value="PROTEIN_KINASE_ST"/>
    <property type="match status" value="1"/>
</dbReference>
<sequence>KRTSHISSFQKEVEILKMVDHPHIIKYITAYHQNASLNLIMSPVAQSTVKEYLASSGPIRNDFSRIQKWICCLSSALSHIHSRKIRHADIKPSNILIRDEDIFISDFGISRIVSEPDSTSSSISPSTPFYAAIEIATRQRHGRKADVFSFGCVVVELLTVAH</sequence>
<dbReference type="GO" id="GO:0004674">
    <property type="term" value="F:protein serine/threonine kinase activity"/>
    <property type="evidence" value="ECO:0007669"/>
    <property type="project" value="UniProtKB-KW"/>
</dbReference>
<keyword evidence="3" id="KW-0808">Transferase</keyword>
<evidence type="ECO:0000313" key="8">
    <source>
        <dbReference type="EMBL" id="KAF2202467.1"/>
    </source>
</evidence>
<comment type="similarity">
    <text evidence="1">Belongs to the protein kinase superfamily. STE Ser/Thr protein kinase family. MAP kinase kinase kinase subfamily.</text>
</comment>
<dbReference type="PROSITE" id="PS50011">
    <property type="entry name" value="PROTEIN_KINASE_DOM"/>
    <property type="match status" value="1"/>
</dbReference>
<dbReference type="AlphaFoldDB" id="A0A9P4JSK6"/>
<feature type="domain" description="Protein kinase" evidence="7">
    <location>
        <begin position="1"/>
        <end position="162"/>
    </location>
</feature>
<dbReference type="InterPro" id="IPR000719">
    <property type="entry name" value="Prot_kinase_dom"/>
</dbReference>
<evidence type="ECO:0000256" key="5">
    <source>
        <dbReference type="ARBA" id="ARBA00022777"/>
    </source>
</evidence>
<evidence type="ECO:0000313" key="9">
    <source>
        <dbReference type="Proteomes" id="UP000799536"/>
    </source>
</evidence>
<feature type="non-terminal residue" evidence="8">
    <location>
        <position position="1"/>
    </location>
</feature>
<feature type="non-terminal residue" evidence="8">
    <location>
        <position position="162"/>
    </location>
</feature>
<keyword evidence="5 8" id="KW-0418">Kinase</keyword>
<keyword evidence="4" id="KW-0547">Nucleotide-binding</keyword>
<name>A0A9P4JSK6_9PLEO</name>
<dbReference type="Proteomes" id="UP000799536">
    <property type="component" value="Unassembled WGS sequence"/>
</dbReference>
<protein>
    <submittedName>
        <fullName evidence="8">Kinase-like protein</fullName>
    </submittedName>
</protein>
<dbReference type="PANTHER" id="PTHR11584">
    <property type="entry name" value="SERINE/THREONINE PROTEIN KINASE"/>
    <property type="match status" value="1"/>
</dbReference>
<dbReference type="InterPro" id="IPR008271">
    <property type="entry name" value="Ser/Thr_kinase_AS"/>
</dbReference>
<dbReference type="SUPFAM" id="SSF56112">
    <property type="entry name" value="Protein kinase-like (PK-like)"/>
    <property type="match status" value="1"/>
</dbReference>
<gene>
    <name evidence="8" type="ORF">GQ43DRAFT_355997</name>
</gene>
<evidence type="ECO:0000256" key="6">
    <source>
        <dbReference type="ARBA" id="ARBA00022840"/>
    </source>
</evidence>
<dbReference type="SMART" id="SM00220">
    <property type="entry name" value="S_TKc"/>
    <property type="match status" value="1"/>
</dbReference>
<dbReference type="EMBL" id="ML993936">
    <property type="protein sequence ID" value="KAF2202467.1"/>
    <property type="molecule type" value="Genomic_DNA"/>
</dbReference>
<evidence type="ECO:0000259" key="7">
    <source>
        <dbReference type="PROSITE" id="PS50011"/>
    </source>
</evidence>
<dbReference type="Gene3D" id="1.10.510.10">
    <property type="entry name" value="Transferase(Phosphotransferase) domain 1"/>
    <property type="match status" value="1"/>
</dbReference>
<keyword evidence="9" id="KW-1185">Reference proteome</keyword>
<evidence type="ECO:0000256" key="2">
    <source>
        <dbReference type="ARBA" id="ARBA00022527"/>
    </source>
</evidence>
<dbReference type="InterPro" id="IPR011009">
    <property type="entry name" value="Kinase-like_dom_sf"/>
</dbReference>
<organism evidence="8 9">
    <name type="scientific">Delitschia confertaspora ATCC 74209</name>
    <dbReference type="NCBI Taxonomy" id="1513339"/>
    <lineage>
        <taxon>Eukaryota</taxon>
        <taxon>Fungi</taxon>
        <taxon>Dikarya</taxon>
        <taxon>Ascomycota</taxon>
        <taxon>Pezizomycotina</taxon>
        <taxon>Dothideomycetes</taxon>
        <taxon>Pleosporomycetidae</taxon>
        <taxon>Pleosporales</taxon>
        <taxon>Delitschiaceae</taxon>
        <taxon>Delitschia</taxon>
    </lineage>
</organism>
<dbReference type="CDD" id="cd00180">
    <property type="entry name" value="PKc"/>
    <property type="match status" value="1"/>
</dbReference>
<keyword evidence="2" id="KW-0723">Serine/threonine-protein kinase</keyword>
<dbReference type="OrthoDB" id="4062651at2759"/>
<evidence type="ECO:0000256" key="1">
    <source>
        <dbReference type="ARBA" id="ARBA00006529"/>
    </source>
</evidence>
<evidence type="ECO:0000256" key="4">
    <source>
        <dbReference type="ARBA" id="ARBA00022741"/>
    </source>
</evidence>
<reference evidence="8" key="1">
    <citation type="journal article" date="2020" name="Stud. Mycol.">
        <title>101 Dothideomycetes genomes: a test case for predicting lifestyles and emergence of pathogens.</title>
        <authorList>
            <person name="Haridas S."/>
            <person name="Albert R."/>
            <person name="Binder M."/>
            <person name="Bloem J."/>
            <person name="Labutti K."/>
            <person name="Salamov A."/>
            <person name="Andreopoulos B."/>
            <person name="Baker S."/>
            <person name="Barry K."/>
            <person name="Bills G."/>
            <person name="Bluhm B."/>
            <person name="Cannon C."/>
            <person name="Castanera R."/>
            <person name="Culley D."/>
            <person name="Daum C."/>
            <person name="Ezra D."/>
            <person name="Gonzalez J."/>
            <person name="Henrissat B."/>
            <person name="Kuo A."/>
            <person name="Liang C."/>
            <person name="Lipzen A."/>
            <person name="Lutzoni F."/>
            <person name="Magnuson J."/>
            <person name="Mondo S."/>
            <person name="Nolan M."/>
            <person name="Ohm R."/>
            <person name="Pangilinan J."/>
            <person name="Park H.-J."/>
            <person name="Ramirez L."/>
            <person name="Alfaro M."/>
            <person name="Sun H."/>
            <person name="Tritt A."/>
            <person name="Yoshinaga Y."/>
            <person name="Zwiers L.-H."/>
            <person name="Turgeon B."/>
            <person name="Goodwin S."/>
            <person name="Spatafora J."/>
            <person name="Crous P."/>
            <person name="Grigoriev I."/>
        </authorList>
    </citation>
    <scope>NUCLEOTIDE SEQUENCE</scope>
    <source>
        <strain evidence="8">ATCC 74209</strain>
    </source>
</reference>
<dbReference type="PANTHER" id="PTHR11584:SF369">
    <property type="entry name" value="MITOGEN-ACTIVATED PROTEIN KINASE KINASE KINASE 19-RELATED"/>
    <property type="match status" value="1"/>
</dbReference>
<accession>A0A9P4JSK6</accession>
<comment type="caution">
    <text evidence="8">The sequence shown here is derived from an EMBL/GenBank/DDBJ whole genome shotgun (WGS) entry which is preliminary data.</text>
</comment>
<keyword evidence="6" id="KW-0067">ATP-binding</keyword>
<proteinExistence type="inferred from homology"/>
<evidence type="ECO:0000256" key="3">
    <source>
        <dbReference type="ARBA" id="ARBA00022679"/>
    </source>
</evidence>
<dbReference type="Pfam" id="PF00069">
    <property type="entry name" value="Pkinase"/>
    <property type="match status" value="1"/>
</dbReference>